<sequence length="1134" mass="123041">MFCVRSLMFMAILGFSLVGSDAYAKGTGTKDDPFIFEDGGSYSLDGLKNKPVYAQFVVPEDVSTDGVKLEVVSPQDMGIYTDETHQTEAVYNRTGSFSPFTYTIDIPNGTKKGTTYYFYESFVMNGGNITVSYGQGTPIALKNVTPADGSTLSASSAYVTWTFNKNVRVSDATMKVGSTEVGINVMTQGYFVTADLKATMLKMYNEGTLKADDEVVITLKGVCDANNTENVLDEVVTTYKAAAKPLLLVSETNVPGKGLDNFMSYFAPNNTNALVQLEFDGSLNETLPVVKLVYGDLESEVDYYEENLTAAGMVKVLGGNMLVIDLRDKVRTPDVMVPSGTNYGIMGLQILGVKDAEGNFAYSDGSGSLGSFFYNFPYEVVSYELIPEISLIGGQTIDDAKAVELWINEKGGNMAFDGVQFTYTYNNQEGVAEVSREQVTAEADPDDADATIYTIPVPNFSTDANSTVIVTLKNMVCPDGVDHSDEIIATFKSAGRQAAEAKVLSAVMSSADGSVTVDLMGGVPVAKLIADGNLDVTTSMDDQIGVLQYKVTNKTTGEIVKSVADKSEKTKAGHWQFWIPIDYVLYTENEYEMEFKGWATTDDKNYDKDPVFVSTISFMGGTEAYKYSPVTLVSPADLHFDSSNPDVILEDATDNKVDFVFSDAVTIEKAFVLLGMGNTVDCAVSMSEDNKTATVEIPEWVMTEYTSIGMSILAKDMNGLVVKGNNGEGDASYITVYCDAKFNLPVPEMVDPVDGSTVERINTIKFGYSKGIQPTWMGKIEILDKMRNVVATSTDVTNVIPAGQEDNWDYIVQEVIVSFNNEITAGGNYTVVVPEGFFNLDLQAQGFMVKNNRECSFYLNIEGDEPQPSMNISIAPAPGVVTSLKDFDLTFNDYASCNWTYAEMPTLTTAEGEVITIRNVGWGDGDNKLVCSLAEEITAPGTYTLTIPAGAVTFNDDPDNINTEAQSFVYTIQDITTENVTIDPAEGVVESLYVFNITFDDHSEAAWGSGIPTLTDDKGNVTKITNQEFGDDFSKWNQLKLTLPEKVTAEGTYTLLLPIGSVSFENGVASTQDYRFVYTIGTPSGIANIIGANGGKADVYTVNGVMVMKGVDASALKTLKPGMYIINGKTYMLK</sequence>
<dbReference type="AlphaFoldDB" id="A0A0D0J1P0"/>
<evidence type="ECO:0000256" key="1">
    <source>
        <dbReference type="SAM" id="SignalP"/>
    </source>
</evidence>
<keyword evidence="1" id="KW-0732">Signal</keyword>
<organism evidence="2 3">
    <name type="scientific">Prevotella pectinovora</name>
    <dbReference type="NCBI Taxonomy" id="1602169"/>
    <lineage>
        <taxon>Bacteria</taxon>
        <taxon>Pseudomonadati</taxon>
        <taxon>Bacteroidota</taxon>
        <taxon>Bacteroidia</taxon>
        <taxon>Bacteroidales</taxon>
        <taxon>Prevotellaceae</taxon>
        <taxon>Prevotella</taxon>
    </lineage>
</organism>
<dbReference type="EMBL" id="JXQK01000031">
    <property type="protein sequence ID" value="KIP64155.1"/>
    <property type="molecule type" value="Genomic_DNA"/>
</dbReference>
<evidence type="ECO:0000313" key="2">
    <source>
        <dbReference type="EMBL" id="KIP64155.1"/>
    </source>
</evidence>
<gene>
    <name evidence="2" type="ORF">ST44_02820</name>
</gene>
<feature type="chain" id="PRO_5002212913" evidence="1">
    <location>
        <begin position="25"/>
        <end position="1134"/>
    </location>
</feature>
<accession>A0A0D0J1P0</accession>
<proteinExistence type="predicted"/>
<reference evidence="2 3" key="1">
    <citation type="submission" date="2015-01" db="EMBL/GenBank/DDBJ databases">
        <title>Comparative genomics of non-oral Prevotella species.</title>
        <authorList>
            <person name="Accetto T."/>
            <person name="Nograsek B."/>
            <person name="Avgustin G."/>
        </authorList>
    </citation>
    <scope>NUCLEOTIDE SEQUENCE [LARGE SCALE GENOMIC DNA]</scope>
    <source>
        <strain evidence="2 3">P5-119</strain>
    </source>
</reference>
<protein>
    <submittedName>
        <fullName evidence="2">Contig31, whole genome shotgun sequence</fullName>
    </submittedName>
</protein>
<keyword evidence="3" id="KW-1185">Reference proteome</keyword>
<dbReference type="Proteomes" id="UP000032046">
    <property type="component" value="Unassembled WGS sequence"/>
</dbReference>
<evidence type="ECO:0000313" key="3">
    <source>
        <dbReference type="Proteomes" id="UP000032046"/>
    </source>
</evidence>
<name>A0A0D0J1P0_9BACT</name>
<feature type="signal peptide" evidence="1">
    <location>
        <begin position="1"/>
        <end position="24"/>
    </location>
</feature>
<comment type="caution">
    <text evidence="2">The sequence shown here is derived from an EMBL/GenBank/DDBJ whole genome shotgun (WGS) entry which is preliminary data.</text>
</comment>